<dbReference type="AlphaFoldDB" id="A0A0M6XS13"/>
<dbReference type="Pfam" id="PF12728">
    <property type="entry name" value="HTH_17"/>
    <property type="match status" value="1"/>
</dbReference>
<protein>
    <submittedName>
        <fullName evidence="2">Helix-turn-helix domain protein</fullName>
    </submittedName>
</protein>
<evidence type="ECO:0000259" key="1">
    <source>
        <dbReference type="Pfam" id="PF12728"/>
    </source>
</evidence>
<proteinExistence type="predicted"/>
<dbReference type="Proteomes" id="UP000048908">
    <property type="component" value="Unassembled WGS sequence"/>
</dbReference>
<evidence type="ECO:0000313" key="3">
    <source>
        <dbReference type="Proteomes" id="UP000048908"/>
    </source>
</evidence>
<gene>
    <name evidence="2" type="ORF">JAN5088_02718</name>
</gene>
<accession>A0A0M6XS13</accession>
<dbReference type="InterPro" id="IPR009061">
    <property type="entry name" value="DNA-bd_dom_put_sf"/>
</dbReference>
<name>A0A0M6XS13_9RHOB</name>
<sequence length="80" mass="9563">MEDNEHLMIDEYLTTNEVARKLKRSPRTIRDYIADGCLTPRGRIYLDGTKVGKSWLIHPEWLELFEHRIRPVRRADLDLE</sequence>
<organism evidence="2 3">
    <name type="scientific">Jannaschia rubra</name>
    <dbReference type="NCBI Taxonomy" id="282197"/>
    <lineage>
        <taxon>Bacteria</taxon>
        <taxon>Pseudomonadati</taxon>
        <taxon>Pseudomonadota</taxon>
        <taxon>Alphaproteobacteria</taxon>
        <taxon>Rhodobacterales</taxon>
        <taxon>Roseobacteraceae</taxon>
        <taxon>Jannaschia</taxon>
    </lineage>
</organism>
<evidence type="ECO:0000313" key="2">
    <source>
        <dbReference type="EMBL" id="CTQ33929.1"/>
    </source>
</evidence>
<dbReference type="RefSeq" id="WP_233489779.1">
    <property type="nucleotide sequence ID" value="NZ_CXPG01000020.1"/>
</dbReference>
<reference evidence="2 3" key="1">
    <citation type="submission" date="2015-07" db="EMBL/GenBank/DDBJ databases">
        <authorList>
            <person name="Noorani M."/>
        </authorList>
    </citation>
    <scope>NUCLEOTIDE SEQUENCE [LARGE SCALE GENOMIC DNA]</scope>
    <source>
        <strain evidence="2 3">CECT 5088</strain>
    </source>
</reference>
<dbReference type="EMBL" id="CXPG01000020">
    <property type="protein sequence ID" value="CTQ33929.1"/>
    <property type="molecule type" value="Genomic_DNA"/>
</dbReference>
<keyword evidence="3" id="KW-1185">Reference proteome</keyword>
<dbReference type="InterPro" id="IPR041657">
    <property type="entry name" value="HTH_17"/>
</dbReference>
<dbReference type="SUPFAM" id="SSF46955">
    <property type="entry name" value="Putative DNA-binding domain"/>
    <property type="match status" value="1"/>
</dbReference>
<feature type="domain" description="Helix-turn-helix" evidence="1">
    <location>
        <begin position="12"/>
        <end position="60"/>
    </location>
</feature>